<feature type="domain" description="Ferric siderophore reductase C-terminal" evidence="2">
    <location>
        <begin position="208"/>
        <end position="228"/>
    </location>
</feature>
<dbReference type="InterPro" id="IPR022770">
    <property type="entry name" value="IucA/IucC-like_C"/>
</dbReference>
<organism evidence="3 4">
    <name type="scientific">Cupriavidus pauculus</name>
    <dbReference type="NCBI Taxonomy" id="82633"/>
    <lineage>
        <taxon>Bacteria</taxon>
        <taxon>Pseudomonadati</taxon>
        <taxon>Pseudomonadota</taxon>
        <taxon>Betaproteobacteria</taxon>
        <taxon>Burkholderiales</taxon>
        <taxon>Burkholderiaceae</taxon>
        <taxon>Cupriavidus</taxon>
    </lineage>
</organism>
<reference evidence="4" key="1">
    <citation type="submission" date="2018-11" db="EMBL/GenBank/DDBJ databases">
        <title>FDA dAtabase for Regulatory Grade micrObial Sequences (FDA-ARGOS): Supporting development and validation of Infectious Disease Dx tests.</title>
        <authorList>
            <person name="Goldberg B."/>
            <person name="Campos J."/>
            <person name="Tallon L."/>
            <person name="Sadzewicz L."/>
            <person name="Zhao X."/>
            <person name="Vavikolanu K."/>
            <person name="Mehta A."/>
            <person name="Aluvathingal J."/>
            <person name="Nadendla S."/>
            <person name="Geyer C."/>
            <person name="Nandy P."/>
            <person name="Yan Y."/>
            <person name="Sichtig H."/>
        </authorList>
    </citation>
    <scope>NUCLEOTIDE SEQUENCE [LARGE SCALE GENOMIC DNA]</scope>
    <source>
        <strain evidence="4">FDAARGOS_614</strain>
    </source>
</reference>
<dbReference type="GO" id="GO:0003824">
    <property type="term" value="F:catalytic activity"/>
    <property type="evidence" value="ECO:0007669"/>
    <property type="project" value="UniProtKB-ARBA"/>
</dbReference>
<gene>
    <name evidence="3" type="primary">fhuF</name>
    <name evidence="3" type="ORF">EHF44_18520</name>
</gene>
<evidence type="ECO:0000259" key="2">
    <source>
        <dbReference type="Pfam" id="PF11575"/>
    </source>
</evidence>
<dbReference type="InterPro" id="IPR008090">
    <property type="entry name" value="Fe_iron_reduct"/>
</dbReference>
<dbReference type="RefSeq" id="WP_124685211.1">
    <property type="nucleotide sequence ID" value="NZ_CP033970.1"/>
</dbReference>
<proteinExistence type="predicted"/>
<feature type="domain" description="Aerobactin siderophore biosynthesis IucA/IucC-like C-terminal" evidence="1">
    <location>
        <begin position="56"/>
        <end position="162"/>
    </location>
</feature>
<evidence type="ECO:0000313" key="4">
    <source>
        <dbReference type="Proteomes" id="UP000270411"/>
    </source>
</evidence>
<dbReference type="NCBIfam" id="TIGR03951">
    <property type="entry name" value="Fe_III_red_FhuF"/>
    <property type="match status" value="1"/>
</dbReference>
<sequence length="247" mass="25554">MLPFLAPYFPGPLRPFADRLCLAGPADAVPQPWVTEALARVAQALGCADRRPLAAAWFRDYTKAVLPGALVAAAVYRRCLPFDRASLQLAANGYLGRLNLPDDGEQAPAGTPLPALLSPLVHVEMPKVVAALAAAARVPERLLWCTGGVAATGIARQVAAHPALSAGARDEVLAWIGHAVSADGLANPLHGAFRPGAEPGVPGVAPVRRICCLSYRLPAEGHCGTCPRVAVSPARPARAIGATATTP</sequence>
<dbReference type="AlphaFoldDB" id="A0A3G8H4N4"/>
<dbReference type="OrthoDB" id="8993954at2"/>
<evidence type="ECO:0000259" key="1">
    <source>
        <dbReference type="Pfam" id="PF06276"/>
    </source>
</evidence>
<protein>
    <submittedName>
        <fullName evidence="3">Siderophore-iron reductase FhuF</fullName>
    </submittedName>
</protein>
<dbReference type="Proteomes" id="UP000270411">
    <property type="component" value="Chromosome 2"/>
</dbReference>
<dbReference type="InterPro" id="IPR024726">
    <property type="entry name" value="FhuF_C"/>
</dbReference>
<accession>A0A3G8H4N4</accession>
<dbReference type="KEGG" id="cpau:EHF44_18520"/>
<dbReference type="Pfam" id="PF06276">
    <property type="entry name" value="FhuF"/>
    <property type="match status" value="1"/>
</dbReference>
<dbReference type="GO" id="GO:0051537">
    <property type="term" value="F:2 iron, 2 sulfur cluster binding"/>
    <property type="evidence" value="ECO:0007669"/>
    <property type="project" value="InterPro"/>
</dbReference>
<dbReference type="Pfam" id="PF11575">
    <property type="entry name" value="FhuF_C"/>
    <property type="match status" value="1"/>
</dbReference>
<evidence type="ECO:0000313" key="3">
    <source>
        <dbReference type="EMBL" id="AZG15477.1"/>
    </source>
</evidence>
<dbReference type="EMBL" id="CP033970">
    <property type="protein sequence ID" value="AZG15477.1"/>
    <property type="molecule type" value="Genomic_DNA"/>
</dbReference>
<name>A0A3G8H4N4_9BURK</name>